<dbReference type="GO" id="GO:0015074">
    <property type="term" value="P:DNA integration"/>
    <property type="evidence" value="ECO:0007669"/>
    <property type="project" value="InterPro"/>
</dbReference>
<evidence type="ECO:0000313" key="1">
    <source>
        <dbReference type="EMBL" id="EMF02018.1"/>
    </source>
</evidence>
<dbReference type="RefSeq" id="WP_004939324.1">
    <property type="nucleotide sequence ID" value="NZ_AORZ01000005.1"/>
</dbReference>
<name>M3B7N7_STRM1</name>
<dbReference type="GO" id="GO:0003677">
    <property type="term" value="F:DNA binding"/>
    <property type="evidence" value="ECO:0007669"/>
    <property type="project" value="InterPro"/>
</dbReference>
<proteinExistence type="predicted"/>
<dbReference type="InterPro" id="IPR011010">
    <property type="entry name" value="DNA_brk_join_enz"/>
</dbReference>
<organism evidence="1 2">
    <name type="scientific">Streptomyces mobaraensis (strain ATCC 29032 / DSM 40847 / JCM 4168 / NBRC 13819 / NCIMB 11159 / IPCR 16-22)</name>
    <dbReference type="NCBI Taxonomy" id="1223523"/>
    <lineage>
        <taxon>Bacteria</taxon>
        <taxon>Bacillati</taxon>
        <taxon>Actinomycetota</taxon>
        <taxon>Actinomycetes</taxon>
        <taxon>Kitasatosporales</taxon>
        <taxon>Streptomycetaceae</taxon>
        <taxon>Streptomyces</taxon>
    </lineage>
</organism>
<protein>
    <submittedName>
        <fullName evidence="1">Integrase family protein</fullName>
    </submittedName>
</protein>
<accession>M3B7N7</accession>
<comment type="caution">
    <text evidence="1">The sequence shown here is derived from an EMBL/GenBank/DDBJ whole genome shotgun (WGS) entry which is preliminary data.</text>
</comment>
<evidence type="ECO:0000313" key="2">
    <source>
        <dbReference type="Proteomes" id="UP000011740"/>
    </source>
</evidence>
<sequence>MLPWAWAPGEVQAFLAAAGGEGHRRFFAALLLSLMGLRPAEVCGLRREDADLEAETSNVANARTLSGNRRGSG</sequence>
<dbReference type="SUPFAM" id="SSF56349">
    <property type="entry name" value="DNA breaking-rejoining enzymes"/>
    <property type="match status" value="1"/>
</dbReference>
<dbReference type="STRING" id="1223523.H340_03314"/>
<dbReference type="GO" id="GO:0006310">
    <property type="term" value="P:DNA recombination"/>
    <property type="evidence" value="ECO:0007669"/>
    <property type="project" value="InterPro"/>
</dbReference>
<gene>
    <name evidence="1" type="ORF">H340_03314</name>
</gene>
<dbReference type="EMBL" id="AORZ01000005">
    <property type="protein sequence ID" value="EMF02018.1"/>
    <property type="molecule type" value="Genomic_DNA"/>
</dbReference>
<dbReference type="Gene3D" id="1.10.443.10">
    <property type="entry name" value="Intergrase catalytic core"/>
    <property type="match status" value="1"/>
</dbReference>
<reference evidence="1 2" key="1">
    <citation type="journal article" date="2013" name="Genome Announc.">
        <title>Whole-Genome Shotgun Assembly and Analysis of the Genome of Streptomyces mobaraensis DSM 40847, a Strain for Industrial Production of Microbial Transglutaminase.</title>
        <authorList>
            <person name="Yang H."/>
            <person name="He T."/>
            <person name="Wu W."/>
            <person name="Zhu W."/>
            <person name="Lu B."/>
            <person name="Sun W."/>
        </authorList>
    </citation>
    <scope>NUCLEOTIDE SEQUENCE [LARGE SCALE GENOMIC DNA]</scope>
    <source>
        <strain evidence="1 2">DSM 40847</strain>
    </source>
</reference>
<dbReference type="InterPro" id="IPR013762">
    <property type="entry name" value="Integrase-like_cat_sf"/>
</dbReference>
<dbReference type="Proteomes" id="UP000011740">
    <property type="component" value="Unassembled WGS sequence"/>
</dbReference>
<dbReference type="AlphaFoldDB" id="M3B7N7"/>